<dbReference type="InterPro" id="IPR041588">
    <property type="entry name" value="Integrase_H2C2"/>
</dbReference>
<dbReference type="InterPro" id="IPR036397">
    <property type="entry name" value="RNaseH_sf"/>
</dbReference>
<evidence type="ECO:0000313" key="3">
    <source>
        <dbReference type="Proteomes" id="UP001591681"/>
    </source>
</evidence>
<comment type="caution">
    <text evidence="2">The sequence shown here is derived from an EMBL/GenBank/DDBJ whole genome shotgun (WGS) entry which is preliminary data.</text>
</comment>
<reference evidence="2 3" key="1">
    <citation type="submission" date="2024-09" db="EMBL/GenBank/DDBJ databases">
        <title>A chromosome-level genome assembly of Gray's grenadier anchovy, Coilia grayii.</title>
        <authorList>
            <person name="Fu Z."/>
        </authorList>
    </citation>
    <scope>NUCLEOTIDE SEQUENCE [LARGE SCALE GENOMIC DNA]</scope>
    <source>
        <strain evidence="2">G4</strain>
        <tissue evidence="2">Muscle</tissue>
    </source>
</reference>
<gene>
    <name evidence="2" type="ORF">ACEWY4_012522</name>
</gene>
<protein>
    <recommendedName>
        <fullName evidence="1">Integrase catalytic domain-containing protein</fullName>
    </recommendedName>
</protein>
<dbReference type="InterPro" id="IPR001584">
    <property type="entry name" value="Integrase_cat-core"/>
</dbReference>
<feature type="domain" description="Integrase catalytic" evidence="1">
    <location>
        <begin position="139"/>
        <end position="321"/>
    </location>
</feature>
<evidence type="ECO:0000259" key="1">
    <source>
        <dbReference type="PROSITE" id="PS50994"/>
    </source>
</evidence>
<dbReference type="InterPro" id="IPR012337">
    <property type="entry name" value="RNaseH-like_sf"/>
</dbReference>
<dbReference type="Gene3D" id="1.10.340.70">
    <property type="match status" value="1"/>
</dbReference>
<name>A0ABD1K0Q8_9TELE</name>
<dbReference type="Pfam" id="PF17921">
    <property type="entry name" value="Integrase_H2C2"/>
    <property type="match status" value="1"/>
</dbReference>
<dbReference type="Proteomes" id="UP001591681">
    <property type="component" value="Unassembled WGS sequence"/>
</dbReference>
<dbReference type="InterPro" id="IPR040676">
    <property type="entry name" value="DUF5641"/>
</dbReference>
<dbReference type="AlphaFoldDB" id="A0ABD1K0Q8"/>
<proteinExistence type="predicted"/>
<evidence type="ECO:0000313" key="2">
    <source>
        <dbReference type="EMBL" id="KAL2092724.1"/>
    </source>
</evidence>
<sequence length="439" mass="50020">MSVVLYVQRRAFFPEISSLQMIPPRVHKSSKLCRLDPVLDEGTLRVGGRLHKSAMPEETKHHCILPKESHVSVLLLRHIHERNGHSGRNHMLSELRKKYWIVKGNSVARKVLSKCVMCRRAKGKAGEQKMADLPLERILPDLPPFTNVGLDYFGAIEVRRGRSTIKRYGVLFTCMSSRAVHLEIAYTLDTDSCIHALRRFVCRRGQVKHIWSDNGTNLVGAHAELKKALIKIQDALLPDGIEWSFNPPAASHHGGVWERLIRSVRQVLNSTLHQQSIDDEGLQTLFCEAEAILNNRPLSTVSSDSQDLEPLTPNHILLLKTKPILLPGVFLKSDLYARRCWKQVQYMADLFWHRWTKEYLLLLQERQKWMDVKRNLNVGDIVLVVDPTAPRGSWPLARVLETKPDGRGLVRSVKLKTKTSVLERPITKLCCILEADEGP</sequence>
<dbReference type="EMBL" id="JBHFQA010000010">
    <property type="protein sequence ID" value="KAL2092724.1"/>
    <property type="molecule type" value="Genomic_DNA"/>
</dbReference>
<organism evidence="2 3">
    <name type="scientific">Coilia grayii</name>
    <name type="common">Gray's grenadier anchovy</name>
    <dbReference type="NCBI Taxonomy" id="363190"/>
    <lineage>
        <taxon>Eukaryota</taxon>
        <taxon>Metazoa</taxon>
        <taxon>Chordata</taxon>
        <taxon>Craniata</taxon>
        <taxon>Vertebrata</taxon>
        <taxon>Euteleostomi</taxon>
        <taxon>Actinopterygii</taxon>
        <taxon>Neopterygii</taxon>
        <taxon>Teleostei</taxon>
        <taxon>Clupei</taxon>
        <taxon>Clupeiformes</taxon>
        <taxon>Clupeoidei</taxon>
        <taxon>Engraulidae</taxon>
        <taxon>Coilinae</taxon>
        <taxon>Coilia</taxon>
    </lineage>
</organism>
<dbReference type="PANTHER" id="PTHR47331">
    <property type="entry name" value="PHD-TYPE DOMAIN-CONTAINING PROTEIN"/>
    <property type="match status" value="1"/>
</dbReference>
<dbReference type="Gene3D" id="3.30.420.10">
    <property type="entry name" value="Ribonuclease H-like superfamily/Ribonuclease H"/>
    <property type="match status" value="1"/>
</dbReference>
<dbReference type="PROSITE" id="PS50994">
    <property type="entry name" value="INTEGRASE"/>
    <property type="match status" value="1"/>
</dbReference>
<keyword evidence="3" id="KW-1185">Reference proteome</keyword>
<dbReference type="SUPFAM" id="SSF53098">
    <property type="entry name" value="Ribonuclease H-like"/>
    <property type="match status" value="1"/>
</dbReference>
<dbReference type="Pfam" id="PF18701">
    <property type="entry name" value="DUF5641"/>
    <property type="match status" value="1"/>
</dbReference>
<dbReference type="PANTHER" id="PTHR47331:SF1">
    <property type="entry name" value="GAG-LIKE PROTEIN"/>
    <property type="match status" value="1"/>
</dbReference>
<accession>A0ABD1K0Q8</accession>